<reference evidence="3 4" key="1">
    <citation type="submission" date="2020-08" db="EMBL/GenBank/DDBJ databases">
        <authorList>
            <person name="Newling K."/>
            <person name="Davey J."/>
            <person name="Forrester S."/>
        </authorList>
    </citation>
    <scope>NUCLEOTIDE SEQUENCE [LARGE SCALE GENOMIC DNA]</scope>
    <source>
        <strain evidence="4">Crithidia deanei Carvalho (ATCC PRA-265)</strain>
    </source>
</reference>
<name>A0A7G2C652_9TRYP</name>
<keyword evidence="1" id="KW-0175">Coiled coil</keyword>
<dbReference type="Proteomes" id="UP000515908">
    <property type="component" value="Chromosome 03"/>
</dbReference>
<dbReference type="EMBL" id="LR877147">
    <property type="protein sequence ID" value="CAD2214247.1"/>
    <property type="molecule type" value="Genomic_DNA"/>
</dbReference>
<evidence type="ECO:0000256" key="2">
    <source>
        <dbReference type="SAM" id="MobiDB-lite"/>
    </source>
</evidence>
<feature type="region of interest" description="Disordered" evidence="2">
    <location>
        <begin position="124"/>
        <end position="143"/>
    </location>
</feature>
<feature type="compositionally biased region" description="Polar residues" evidence="2">
    <location>
        <begin position="124"/>
        <end position="139"/>
    </location>
</feature>
<dbReference type="VEuPathDB" id="TriTrypDB:ADEAN_000169200"/>
<evidence type="ECO:0000256" key="1">
    <source>
        <dbReference type="SAM" id="Coils"/>
    </source>
</evidence>
<feature type="coiled-coil region" evidence="1">
    <location>
        <begin position="270"/>
        <end position="304"/>
    </location>
</feature>
<sequence>MIVRLTQKSSTVAYTGLSATWLSHRRCSGPPKKQNPMQVLTAVFQAHPTTLRLHRELTISIAEGDVERSADLAGLLASKVKAICAEQKTIQDVAPTTPEDQSVPELSNLNLESVVDKVNQELQQRADQQQVGETTQPTSSKKDKDAIFWKSPESLTITILESAFETILPDGDQNLLSPSGAGVIQSEQQSLAILDDYLVKEEKRWKEQKSAISHTVLAVAKRLQLTPSDLHAAETPVEGKLSPLKHCNVIVRGEVPEVSGEAGETVETQLQELKKRMKELGSPMSEQEEQVARYELSLQKSKMRYVVGLHRDLQNALDHCEILQNASGNETGVSGSAFFVNEVIKALNRLPDQLETEEGATVQAVEEATTLSTPVLPFTFMLKTCLWFNVQL</sequence>
<dbReference type="AlphaFoldDB" id="A0A7G2C652"/>
<protein>
    <submittedName>
        <fullName evidence="3">Uncharacterized protein</fullName>
    </submittedName>
</protein>
<keyword evidence="4" id="KW-1185">Reference proteome</keyword>
<evidence type="ECO:0000313" key="3">
    <source>
        <dbReference type="EMBL" id="CAD2214247.1"/>
    </source>
</evidence>
<evidence type="ECO:0000313" key="4">
    <source>
        <dbReference type="Proteomes" id="UP000515908"/>
    </source>
</evidence>
<accession>A0A7G2C652</accession>
<organism evidence="3 4">
    <name type="scientific">Angomonas deanei</name>
    <dbReference type="NCBI Taxonomy" id="59799"/>
    <lineage>
        <taxon>Eukaryota</taxon>
        <taxon>Discoba</taxon>
        <taxon>Euglenozoa</taxon>
        <taxon>Kinetoplastea</taxon>
        <taxon>Metakinetoplastina</taxon>
        <taxon>Trypanosomatida</taxon>
        <taxon>Trypanosomatidae</taxon>
        <taxon>Strigomonadinae</taxon>
        <taxon>Angomonas</taxon>
    </lineage>
</organism>
<gene>
    <name evidence="3" type="ORF">ADEAN_000169200</name>
</gene>
<proteinExistence type="predicted"/>